<sequence>MLLAHPDRETPRVRHLLLDLRFMSTATPLNSEGGGREQPQPGERGYMEELLDTLMDDRKISFWNSMISLLDILSPHLVTLAIVFTPCVANVGLPLPLPNKTFPLLSELTVCTAPYVPDPIHAQFPALKYLHLSYCITYFEVFRDKIPALSHLRITGHTIAMSPPGHKHSTLPIDLELMPQFERLAICPDDPNFEQRKLPEFPQEIRDVTDILQPAVSTGIHDSIYVEIEKDWTRGVEGRRGSYW</sequence>
<evidence type="ECO:0000313" key="1">
    <source>
        <dbReference type="EMBL" id="KAJ3476885.1"/>
    </source>
</evidence>
<dbReference type="AlphaFoldDB" id="A0AAD5USU6"/>
<gene>
    <name evidence="1" type="ORF">NLI96_g10849</name>
</gene>
<comment type="caution">
    <text evidence="1">The sequence shown here is derived from an EMBL/GenBank/DDBJ whole genome shotgun (WGS) entry which is preliminary data.</text>
</comment>
<protein>
    <submittedName>
        <fullName evidence="1">Uncharacterized protein</fullName>
    </submittedName>
</protein>
<accession>A0AAD5USU6</accession>
<evidence type="ECO:0000313" key="2">
    <source>
        <dbReference type="Proteomes" id="UP001212997"/>
    </source>
</evidence>
<name>A0AAD5USU6_9APHY</name>
<dbReference type="EMBL" id="JANAWD010000657">
    <property type="protein sequence ID" value="KAJ3476885.1"/>
    <property type="molecule type" value="Genomic_DNA"/>
</dbReference>
<reference evidence="1" key="1">
    <citation type="submission" date="2022-07" db="EMBL/GenBank/DDBJ databases">
        <title>Genome Sequence of Physisporinus lineatus.</title>
        <authorList>
            <person name="Buettner E."/>
        </authorList>
    </citation>
    <scope>NUCLEOTIDE SEQUENCE</scope>
    <source>
        <strain evidence="1">VT162</strain>
    </source>
</reference>
<keyword evidence="2" id="KW-1185">Reference proteome</keyword>
<dbReference type="Proteomes" id="UP001212997">
    <property type="component" value="Unassembled WGS sequence"/>
</dbReference>
<proteinExistence type="predicted"/>
<organism evidence="1 2">
    <name type="scientific">Meripilus lineatus</name>
    <dbReference type="NCBI Taxonomy" id="2056292"/>
    <lineage>
        <taxon>Eukaryota</taxon>
        <taxon>Fungi</taxon>
        <taxon>Dikarya</taxon>
        <taxon>Basidiomycota</taxon>
        <taxon>Agaricomycotina</taxon>
        <taxon>Agaricomycetes</taxon>
        <taxon>Polyporales</taxon>
        <taxon>Meripilaceae</taxon>
        <taxon>Meripilus</taxon>
    </lineage>
</organism>